<evidence type="ECO:0000256" key="6">
    <source>
        <dbReference type="ARBA" id="ARBA00023118"/>
    </source>
</evidence>
<keyword evidence="12" id="KW-1185">Reference proteome</keyword>
<organism evidence="11 13">
    <name type="scientific">Salinicoccus halodurans</name>
    <dbReference type="NCBI Taxonomy" id="407035"/>
    <lineage>
        <taxon>Bacteria</taxon>
        <taxon>Bacillati</taxon>
        <taxon>Bacillota</taxon>
        <taxon>Bacilli</taxon>
        <taxon>Bacillales</taxon>
        <taxon>Staphylococcaceae</taxon>
        <taxon>Salinicoccus</taxon>
    </lineage>
</organism>
<dbReference type="AlphaFoldDB" id="A0A0F7HNF1"/>
<reference evidence="11 13" key="3">
    <citation type="submission" date="2016-10" db="EMBL/GenBank/DDBJ databases">
        <authorList>
            <person name="Varghese N."/>
            <person name="Submissions S."/>
        </authorList>
    </citation>
    <scope>NUCLEOTIDE SEQUENCE [LARGE SCALE GENOMIC DNA]</scope>
    <source>
        <strain evidence="11 13">CGMCC 1.6501</strain>
    </source>
</reference>
<feature type="transmembrane region" description="Helical" evidence="8">
    <location>
        <begin position="40"/>
        <end position="61"/>
    </location>
</feature>
<name>A0A0F7HNF1_9STAP</name>
<dbReference type="EMBL" id="FOTB01000005">
    <property type="protein sequence ID" value="SFK88752.1"/>
    <property type="molecule type" value="Genomic_DNA"/>
</dbReference>
<dbReference type="InterPro" id="IPR043760">
    <property type="entry name" value="PycTM_dom"/>
</dbReference>
<reference evidence="10 12" key="1">
    <citation type="journal article" date="2015" name="Int. J. Syst. Evol. Microbiol.">
        <title>Complete genome sequence of Salinicoccus halodurans H3B36, isolated from the Qaidam Basin in China.</title>
        <authorList>
            <person name="Jiang K."/>
            <person name="Xue Y."/>
            <person name="Ma Y."/>
        </authorList>
    </citation>
    <scope>NUCLEOTIDE SEQUENCE [LARGE SCALE GENOMIC DNA]</scope>
    <source>
        <strain evidence="10 12">H3B36</strain>
    </source>
</reference>
<feature type="domain" description="Pycsar effector protein" evidence="9">
    <location>
        <begin position="22"/>
        <end position="182"/>
    </location>
</feature>
<evidence type="ECO:0000313" key="10">
    <source>
        <dbReference type="EMBL" id="AKG74661.1"/>
    </source>
</evidence>
<evidence type="ECO:0000256" key="7">
    <source>
        <dbReference type="ARBA" id="ARBA00023136"/>
    </source>
</evidence>
<keyword evidence="5 8" id="KW-1133">Transmembrane helix</keyword>
<feature type="transmembrane region" description="Helical" evidence="8">
    <location>
        <begin position="73"/>
        <end position="97"/>
    </location>
</feature>
<comment type="subcellular location">
    <subcellularLocation>
        <location evidence="1">Cell membrane</location>
    </subcellularLocation>
</comment>
<evidence type="ECO:0000256" key="1">
    <source>
        <dbReference type="ARBA" id="ARBA00004236"/>
    </source>
</evidence>
<keyword evidence="2" id="KW-1003">Cell membrane</keyword>
<reference evidence="12" key="2">
    <citation type="submission" date="2015-04" db="EMBL/GenBank/DDBJ databases">
        <title>Complete genome sequence of Salinicoccus halodurans strain H3B36, isolated from the Qaidam basin of China.</title>
        <authorList>
            <person name="Ma Y."/>
            <person name="Jiang K."/>
            <person name="Xue Y."/>
        </authorList>
    </citation>
    <scope>NUCLEOTIDE SEQUENCE [LARGE SCALE GENOMIC DNA]</scope>
    <source>
        <strain evidence="12">H3B36</strain>
    </source>
</reference>
<proteinExistence type="predicted"/>
<protein>
    <recommendedName>
        <fullName evidence="9">Pycsar effector protein domain-containing protein</fullName>
    </recommendedName>
</protein>
<evidence type="ECO:0000256" key="8">
    <source>
        <dbReference type="SAM" id="Phobius"/>
    </source>
</evidence>
<sequence length="187" mass="20862">MTGDNNESQIINEDLQLKQSFLSDAISDLSGNIRFLDTKVSIIMAAIVAMIGGILASINTIESLVQTISPCSWLGVLIILLSIICLISTLSVFIFGINTIKGRTSNFQYDSKWFLTHPMKKYSFTTYKNDVLKMNSQDIIENMTAELYKLNDINKQKMKTMKWVTRAFSMSLISAFLVGLILLTVGG</sequence>
<keyword evidence="4" id="KW-0547">Nucleotide-binding</keyword>
<dbReference type="Proteomes" id="UP000034029">
    <property type="component" value="Chromosome"/>
</dbReference>
<evidence type="ECO:0000313" key="12">
    <source>
        <dbReference type="Proteomes" id="UP000034029"/>
    </source>
</evidence>
<evidence type="ECO:0000313" key="11">
    <source>
        <dbReference type="EMBL" id="SFK88752.1"/>
    </source>
</evidence>
<gene>
    <name evidence="10" type="ORF">AAT16_10935</name>
    <name evidence="11" type="ORF">SAMN05216235_2264</name>
</gene>
<accession>A0A0F7HNF1</accession>
<evidence type="ECO:0000256" key="2">
    <source>
        <dbReference type="ARBA" id="ARBA00022475"/>
    </source>
</evidence>
<dbReference type="OrthoDB" id="3036015at2"/>
<dbReference type="RefSeq" id="WP_046790840.1">
    <property type="nucleotide sequence ID" value="NZ_CP011366.1"/>
</dbReference>
<evidence type="ECO:0000259" key="9">
    <source>
        <dbReference type="Pfam" id="PF18967"/>
    </source>
</evidence>
<evidence type="ECO:0000313" key="13">
    <source>
        <dbReference type="Proteomes" id="UP000183090"/>
    </source>
</evidence>
<keyword evidence="7 8" id="KW-0472">Membrane</keyword>
<feature type="transmembrane region" description="Helical" evidence="8">
    <location>
        <begin position="163"/>
        <end position="185"/>
    </location>
</feature>
<keyword evidence="6" id="KW-0051">Antiviral defense</keyword>
<dbReference type="Proteomes" id="UP000183090">
    <property type="component" value="Unassembled WGS sequence"/>
</dbReference>
<keyword evidence="3 8" id="KW-0812">Transmembrane</keyword>
<dbReference type="Pfam" id="PF18967">
    <property type="entry name" value="PycTM"/>
    <property type="match status" value="1"/>
</dbReference>
<evidence type="ECO:0000256" key="5">
    <source>
        <dbReference type="ARBA" id="ARBA00022989"/>
    </source>
</evidence>
<evidence type="ECO:0000256" key="4">
    <source>
        <dbReference type="ARBA" id="ARBA00022741"/>
    </source>
</evidence>
<dbReference type="EMBL" id="CP011366">
    <property type="protein sequence ID" value="AKG74661.1"/>
    <property type="molecule type" value="Genomic_DNA"/>
</dbReference>
<evidence type="ECO:0000256" key="3">
    <source>
        <dbReference type="ARBA" id="ARBA00022692"/>
    </source>
</evidence>
<dbReference type="KEGG" id="shv:AAT16_10935"/>